<dbReference type="AlphaFoldDB" id="A0A5C1QHL9"/>
<dbReference type="GO" id="GO:1990904">
    <property type="term" value="C:ribonucleoprotein complex"/>
    <property type="evidence" value="ECO:0007669"/>
    <property type="project" value="UniProtKB-KW"/>
</dbReference>
<evidence type="ECO:0000256" key="5">
    <source>
        <dbReference type="ARBA" id="ARBA00035104"/>
    </source>
</evidence>
<evidence type="ECO:0000256" key="3">
    <source>
        <dbReference type="ARBA" id="ARBA00022980"/>
    </source>
</evidence>
<accession>A0A5C1QHL9</accession>
<dbReference type="GO" id="GO:0006412">
    <property type="term" value="P:translation"/>
    <property type="evidence" value="ECO:0007669"/>
    <property type="project" value="UniProtKB-UniRule"/>
</dbReference>
<keyword evidence="2 7" id="KW-0694">RNA-binding</keyword>
<protein>
    <recommendedName>
        <fullName evidence="6 7">Small ribosomal subunit protein bS6</fullName>
    </recommendedName>
</protein>
<dbReference type="InterPro" id="IPR020814">
    <property type="entry name" value="Ribosomal_S6_plastid/chlpt"/>
</dbReference>
<keyword evidence="7" id="KW-0699">rRNA-binding</keyword>
<dbReference type="OrthoDB" id="9812702at2"/>
<dbReference type="InterPro" id="IPR035980">
    <property type="entry name" value="Ribosomal_bS6_sf"/>
</dbReference>
<evidence type="ECO:0000256" key="2">
    <source>
        <dbReference type="ARBA" id="ARBA00022884"/>
    </source>
</evidence>
<gene>
    <name evidence="7 8" type="primary">rpsF</name>
    <name evidence="8" type="ORF">EXM22_06395</name>
</gene>
<dbReference type="Gene3D" id="3.30.70.60">
    <property type="match status" value="1"/>
</dbReference>
<dbReference type="GO" id="GO:0019843">
    <property type="term" value="F:rRNA binding"/>
    <property type="evidence" value="ECO:0007669"/>
    <property type="project" value="UniProtKB-UniRule"/>
</dbReference>
<dbReference type="Proteomes" id="UP000324209">
    <property type="component" value="Chromosome"/>
</dbReference>
<dbReference type="CDD" id="cd00473">
    <property type="entry name" value="bS6"/>
    <property type="match status" value="1"/>
</dbReference>
<keyword evidence="4 7" id="KW-0687">Ribonucleoprotein</keyword>
<dbReference type="InterPro" id="IPR014717">
    <property type="entry name" value="Transl_elong_EF1B/ribsomal_bS6"/>
</dbReference>
<keyword evidence="9" id="KW-1185">Reference proteome</keyword>
<dbReference type="RefSeq" id="WP_149485715.1">
    <property type="nucleotide sequence ID" value="NZ_CP036150.1"/>
</dbReference>
<dbReference type="InterPro" id="IPR000529">
    <property type="entry name" value="Ribosomal_bS6"/>
</dbReference>
<comment type="similarity">
    <text evidence="1 7">Belongs to the bacterial ribosomal protein bS6 family.</text>
</comment>
<comment type="function">
    <text evidence="5 7">Binds together with bS18 to 16S ribosomal RNA.</text>
</comment>
<proteinExistence type="inferred from homology"/>
<dbReference type="KEGG" id="ock:EXM22_06395"/>
<evidence type="ECO:0000256" key="1">
    <source>
        <dbReference type="ARBA" id="ARBA00009512"/>
    </source>
</evidence>
<keyword evidence="3 7" id="KW-0689">Ribosomal protein</keyword>
<dbReference type="NCBIfam" id="TIGR00166">
    <property type="entry name" value="S6"/>
    <property type="match status" value="1"/>
</dbReference>
<evidence type="ECO:0000313" key="8">
    <source>
        <dbReference type="EMBL" id="QEN07635.1"/>
    </source>
</evidence>
<dbReference type="EMBL" id="CP036150">
    <property type="protein sequence ID" value="QEN07635.1"/>
    <property type="molecule type" value="Genomic_DNA"/>
</dbReference>
<reference evidence="8 9" key="1">
    <citation type="submission" date="2019-02" db="EMBL/GenBank/DDBJ databases">
        <title>Complete Genome Sequence and Methylome Analysis of free living Spirochaetas.</title>
        <authorList>
            <person name="Fomenkov A."/>
            <person name="Dubinina G."/>
            <person name="Leshcheva N."/>
            <person name="Mikheeva N."/>
            <person name="Grabovich M."/>
            <person name="Vincze T."/>
            <person name="Roberts R.J."/>
        </authorList>
    </citation>
    <scope>NUCLEOTIDE SEQUENCE [LARGE SCALE GENOMIC DNA]</scope>
    <source>
        <strain evidence="8 9">K2</strain>
    </source>
</reference>
<dbReference type="GO" id="GO:0005840">
    <property type="term" value="C:ribosome"/>
    <property type="evidence" value="ECO:0007669"/>
    <property type="project" value="UniProtKB-KW"/>
</dbReference>
<organism evidence="8 9">
    <name type="scientific">Oceanispirochaeta crateris</name>
    <dbReference type="NCBI Taxonomy" id="2518645"/>
    <lineage>
        <taxon>Bacteria</taxon>
        <taxon>Pseudomonadati</taxon>
        <taxon>Spirochaetota</taxon>
        <taxon>Spirochaetia</taxon>
        <taxon>Spirochaetales</taxon>
        <taxon>Spirochaetaceae</taxon>
        <taxon>Oceanispirochaeta</taxon>
    </lineage>
</organism>
<dbReference type="Pfam" id="PF01250">
    <property type="entry name" value="Ribosomal_S6"/>
    <property type="match status" value="1"/>
</dbReference>
<evidence type="ECO:0000256" key="7">
    <source>
        <dbReference type="HAMAP-Rule" id="MF_00360"/>
    </source>
</evidence>
<sequence length="93" mass="10768">MRSYEFTAVFRVKEDNYPTGLKNVKDIFEKNGVTTLSEEDLGDRLLAYPVHKEERGHYHLLNIDADPAGILKIENALKLQTSLLKYLFVKKEK</sequence>
<name>A0A5C1QHL9_9SPIO</name>
<evidence type="ECO:0000256" key="4">
    <source>
        <dbReference type="ARBA" id="ARBA00023274"/>
    </source>
</evidence>
<evidence type="ECO:0000256" key="6">
    <source>
        <dbReference type="ARBA" id="ARBA00035294"/>
    </source>
</evidence>
<dbReference type="HAMAP" id="MF_00360">
    <property type="entry name" value="Ribosomal_bS6"/>
    <property type="match status" value="1"/>
</dbReference>
<dbReference type="GO" id="GO:0003735">
    <property type="term" value="F:structural constituent of ribosome"/>
    <property type="evidence" value="ECO:0007669"/>
    <property type="project" value="InterPro"/>
</dbReference>
<dbReference type="SUPFAM" id="SSF54995">
    <property type="entry name" value="Ribosomal protein S6"/>
    <property type="match status" value="1"/>
</dbReference>
<evidence type="ECO:0000313" key="9">
    <source>
        <dbReference type="Proteomes" id="UP000324209"/>
    </source>
</evidence>